<evidence type="ECO:0000256" key="1">
    <source>
        <dbReference type="SAM" id="Phobius"/>
    </source>
</evidence>
<name>A0A1R3VFY0_9HYPH</name>
<dbReference type="Proteomes" id="UP000188388">
    <property type="component" value="Unassembled WGS sequence"/>
</dbReference>
<accession>A0A1R3VFY0</accession>
<evidence type="ECO:0000313" key="2">
    <source>
        <dbReference type="EMBL" id="SIT58820.1"/>
    </source>
</evidence>
<organism evidence="2 3">
    <name type="scientific">Mesorhizobium prunaredense</name>
    <dbReference type="NCBI Taxonomy" id="1631249"/>
    <lineage>
        <taxon>Bacteria</taxon>
        <taxon>Pseudomonadati</taxon>
        <taxon>Pseudomonadota</taxon>
        <taxon>Alphaproteobacteria</taxon>
        <taxon>Hyphomicrobiales</taxon>
        <taxon>Phyllobacteriaceae</taxon>
        <taxon>Mesorhizobium</taxon>
    </lineage>
</organism>
<dbReference type="AlphaFoldDB" id="A0A1R3VFY0"/>
<dbReference type="EMBL" id="FTPD01000056">
    <property type="protein sequence ID" value="SIT58820.1"/>
    <property type="molecule type" value="Genomic_DNA"/>
</dbReference>
<proteinExistence type="predicted"/>
<keyword evidence="1" id="KW-0472">Membrane</keyword>
<reference evidence="3" key="1">
    <citation type="submission" date="2017-01" db="EMBL/GenBank/DDBJ databases">
        <authorList>
            <person name="Brunel B."/>
        </authorList>
    </citation>
    <scope>NUCLEOTIDE SEQUENCE [LARGE SCALE GENOMIC DNA]</scope>
</reference>
<sequence>MQPQSDHIVRTGIRMNRFLFVIADFLSRSPGFYVLIVAMIACTAMVPFGGRQSPPLLGKPKA</sequence>
<keyword evidence="1" id="KW-0812">Transmembrane</keyword>
<evidence type="ECO:0000313" key="3">
    <source>
        <dbReference type="Proteomes" id="UP000188388"/>
    </source>
</evidence>
<protein>
    <submittedName>
        <fullName evidence="2">Uncharacterized protein</fullName>
    </submittedName>
</protein>
<keyword evidence="1" id="KW-1133">Transmembrane helix</keyword>
<feature type="transmembrane region" description="Helical" evidence="1">
    <location>
        <begin position="31"/>
        <end position="50"/>
    </location>
</feature>
<dbReference type="STRING" id="1631249.BQ8794_60129"/>
<gene>
    <name evidence="2" type="ORF">BQ8794_60129</name>
</gene>
<keyword evidence="3" id="KW-1185">Reference proteome</keyword>